<dbReference type="EnsemblPlants" id="Pp3c2_18080V3.1">
    <property type="protein sequence ID" value="PAC:32933175.CDS.1"/>
    <property type="gene ID" value="Pp3c2_18080"/>
</dbReference>
<feature type="compositionally biased region" description="Polar residues" evidence="1">
    <location>
        <begin position="355"/>
        <end position="365"/>
    </location>
</feature>
<gene>
    <name evidence="2" type="ORF">PHYPA_002868</name>
</gene>
<evidence type="ECO:0000313" key="4">
    <source>
        <dbReference type="Proteomes" id="UP000006727"/>
    </source>
</evidence>
<evidence type="ECO:0000256" key="1">
    <source>
        <dbReference type="SAM" id="MobiDB-lite"/>
    </source>
</evidence>
<evidence type="ECO:0000313" key="2">
    <source>
        <dbReference type="EMBL" id="PNR60075.1"/>
    </source>
</evidence>
<dbReference type="EnsemblPlants" id="Pp3c2_18080V3.2">
    <property type="protein sequence ID" value="PAC:32933176.CDS.1"/>
    <property type="gene ID" value="Pp3c2_18080"/>
</dbReference>
<feature type="compositionally biased region" description="Polar residues" evidence="1">
    <location>
        <begin position="326"/>
        <end position="338"/>
    </location>
</feature>
<dbReference type="PANTHER" id="PTHR28348">
    <property type="entry name" value="UPF0193 PROTEIN EVG1"/>
    <property type="match status" value="1"/>
</dbReference>
<evidence type="ECO:0000313" key="3">
    <source>
        <dbReference type="EnsemblPlants" id="PAC:32933175.CDS.1"/>
    </source>
</evidence>
<dbReference type="Pfam" id="PF05250">
    <property type="entry name" value="UPF0193"/>
    <property type="match status" value="1"/>
</dbReference>
<sequence>MPSHEPTLNLPNPWAAVGRDTEAGRALFALYNGFSHARNRGNDYSEINKIKTLRHTATHGVPEFPAARPPPSKRPEVKVPHFAHRSCSSESHPVDFIPRRRRASDILQRIRDESYIAELPPMPKGPLLDEAEKARLQEVFYWSNRNLGPDPPVAEPVRRIPKKGSIEEQELLLNDISQEIEDRKTFLTEMEEYGRGEQYRGQIMFEIQQRVEQMKLLHENIIKYERKQGLMQTKTEAAPPPKVLTAETMSVHQDQEQNANTKLNTASLIQFENDPQLDRFSTSTDKVHTTLRPSSRSRRTETPCSRPSQLKSSHSAHVRATRNDVSESSAPNAYSLQRTPKPPSFPITDPKKRNSTSSVSKSRLQSIRAFSANSASQNGSTARISLTSDLRDRENTIGQGGRNSHGHNDGNSVYMTDTTLNSNKDYSSGPTPSTYDCSTVVCSPTSCSPVHSPRDYNNYIQNYNNQECARDYNQS</sequence>
<reference evidence="2 4" key="2">
    <citation type="journal article" date="2018" name="Plant J.">
        <title>The Physcomitrella patens chromosome-scale assembly reveals moss genome structure and evolution.</title>
        <authorList>
            <person name="Lang D."/>
            <person name="Ullrich K.K."/>
            <person name="Murat F."/>
            <person name="Fuchs J."/>
            <person name="Jenkins J."/>
            <person name="Haas F.B."/>
            <person name="Piednoel M."/>
            <person name="Gundlach H."/>
            <person name="Van Bel M."/>
            <person name="Meyberg R."/>
            <person name="Vives C."/>
            <person name="Morata J."/>
            <person name="Symeonidi A."/>
            <person name="Hiss M."/>
            <person name="Muchero W."/>
            <person name="Kamisugi Y."/>
            <person name="Saleh O."/>
            <person name="Blanc G."/>
            <person name="Decker E.L."/>
            <person name="van Gessel N."/>
            <person name="Grimwood J."/>
            <person name="Hayes R.D."/>
            <person name="Graham S.W."/>
            <person name="Gunter L.E."/>
            <person name="McDaniel S.F."/>
            <person name="Hoernstein S.N.W."/>
            <person name="Larsson A."/>
            <person name="Li F.W."/>
            <person name="Perroud P.F."/>
            <person name="Phillips J."/>
            <person name="Ranjan P."/>
            <person name="Rokshar D.S."/>
            <person name="Rothfels C.J."/>
            <person name="Schneider L."/>
            <person name="Shu S."/>
            <person name="Stevenson D.W."/>
            <person name="Thummler F."/>
            <person name="Tillich M."/>
            <person name="Villarreal Aguilar J.C."/>
            <person name="Widiez T."/>
            <person name="Wong G.K."/>
            <person name="Wymore A."/>
            <person name="Zhang Y."/>
            <person name="Zimmer A.D."/>
            <person name="Quatrano R.S."/>
            <person name="Mayer K.F.X."/>
            <person name="Goodstein D."/>
            <person name="Casacuberta J.M."/>
            <person name="Vandepoele K."/>
            <person name="Reski R."/>
            <person name="Cuming A.C."/>
            <person name="Tuskan G.A."/>
            <person name="Maumus F."/>
            <person name="Salse J."/>
            <person name="Schmutz J."/>
            <person name="Rensing S.A."/>
        </authorList>
    </citation>
    <scope>NUCLEOTIDE SEQUENCE [LARGE SCALE GENOMIC DNA]</scope>
    <source>
        <strain evidence="3 4">cv. Gransden 2004</strain>
    </source>
</reference>
<organism evidence="2">
    <name type="scientific">Physcomitrium patens</name>
    <name type="common">Spreading-leaved earth moss</name>
    <name type="synonym">Physcomitrella patens</name>
    <dbReference type="NCBI Taxonomy" id="3218"/>
    <lineage>
        <taxon>Eukaryota</taxon>
        <taxon>Viridiplantae</taxon>
        <taxon>Streptophyta</taxon>
        <taxon>Embryophyta</taxon>
        <taxon>Bryophyta</taxon>
        <taxon>Bryophytina</taxon>
        <taxon>Bryopsida</taxon>
        <taxon>Funariidae</taxon>
        <taxon>Funariales</taxon>
        <taxon>Funariaceae</taxon>
        <taxon>Physcomitrium</taxon>
    </lineage>
</organism>
<proteinExistence type="predicted"/>
<dbReference type="InParanoid" id="A9TPL3"/>
<feature type="compositionally biased region" description="Polar residues" evidence="1">
    <location>
        <begin position="371"/>
        <end position="388"/>
    </location>
</feature>
<dbReference type="EMBL" id="ABEU02000002">
    <property type="protein sequence ID" value="PNR60075.1"/>
    <property type="molecule type" value="Genomic_DNA"/>
</dbReference>
<feature type="region of interest" description="Disordered" evidence="1">
    <location>
        <begin position="274"/>
        <end position="430"/>
    </location>
</feature>
<accession>A9TPL3</accession>
<dbReference type="AlphaFoldDB" id="A9TPL3"/>
<dbReference type="Gramene" id="Pp3c2_18080V3.1">
    <property type="protein sequence ID" value="PAC:32933175.CDS.1"/>
    <property type="gene ID" value="Pp3c2_18080"/>
</dbReference>
<keyword evidence="4" id="KW-1185">Reference proteome</keyword>
<reference evidence="3" key="3">
    <citation type="submission" date="2020-12" db="UniProtKB">
        <authorList>
            <consortium name="EnsemblPlants"/>
        </authorList>
    </citation>
    <scope>IDENTIFICATION</scope>
</reference>
<dbReference type="Proteomes" id="UP000006727">
    <property type="component" value="Chromosome 2"/>
</dbReference>
<dbReference type="HOGENOM" id="CLU_575411_0_0_1"/>
<feature type="region of interest" description="Disordered" evidence="1">
    <location>
        <begin position="61"/>
        <end position="85"/>
    </location>
</feature>
<dbReference type="InterPro" id="IPR007914">
    <property type="entry name" value="UPF0193"/>
</dbReference>
<name>A9TPL3_PHYPA</name>
<dbReference type="Gramene" id="Pp3c2_18080V3.2">
    <property type="protein sequence ID" value="PAC:32933176.CDS.1"/>
    <property type="gene ID" value="Pp3c2_18080"/>
</dbReference>
<protein>
    <submittedName>
        <fullName evidence="2 3">Uncharacterized protein</fullName>
    </submittedName>
</protein>
<dbReference type="PANTHER" id="PTHR28348:SF1">
    <property type="entry name" value="UPF0193 PROTEIN EVG1"/>
    <property type="match status" value="1"/>
</dbReference>
<reference evidence="2 4" key="1">
    <citation type="journal article" date="2008" name="Science">
        <title>The Physcomitrella genome reveals evolutionary insights into the conquest of land by plants.</title>
        <authorList>
            <person name="Rensing S."/>
            <person name="Lang D."/>
            <person name="Zimmer A."/>
            <person name="Terry A."/>
            <person name="Salamov A."/>
            <person name="Shapiro H."/>
            <person name="Nishiyama T."/>
            <person name="Perroud P.-F."/>
            <person name="Lindquist E."/>
            <person name="Kamisugi Y."/>
            <person name="Tanahashi T."/>
            <person name="Sakakibara K."/>
            <person name="Fujita T."/>
            <person name="Oishi K."/>
            <person name="Shin-I T."/>
            <person name="Kuroki Y."/>
            <person name="Toyoda A."/>
            <person name="Suzuki Y."/>
            <person name="Hashimoto A."/>
            <person name="Yamaguchi K."/>
            <person name="Sugano A."/>
            <person name="Kohara Y."/>
            <person name="Fujiyama A."/>
            <person name="Anterola A."/>
            <person name="Aoki S."/>
            <person name="Ashton N."/>
            <person name="Barbazuk W.B."/>
            <person name="Barker E."/>
            <person name="Bennetzen J."/>
            <person name="Bezanilla M."/>
            <person name="Blankenship R."/>
            <person name="Cho S.H."/>
            <person name="Dutcher S."/>
            <person name="Estelle M."/>
            <person name="Fawcett J.A."/>
            <person name="Gundlach H."/>
            <person name="Hanada K."/>
            <person name="Heyl A."/>
            <person name="Hicks K.A."/>
            <person name="Hugh J."/>
            <person name="Lohr M."/>
            <person name="Mayer K."/>
            <person name="Melkozernov A."/>
            <person name="Murata T."/>
            <person name="Nelson D."/>
            <person name="Pils B."/>
            <person name="Prigge M."/>
            <person name="Reiss B."/>
            <person name="Renner T."/>
            <person name="Rombauts S."/>
            <person name="Rushton P."/>
            <person name="Sanderfoot A."/>
            <person name="Schween G."/>
            <person name="Shiu S.-H."/>
            <person name="Stueber K."/>
            <person name="Theodoulou F.L."/>
            <person name="Tu H."/>
            <person name="Van de Peer Y."/>
            <person name="Verrier P.J."/>
            <person name="Waters E."/>
            <person name="Wood A."/>
            <person name="Yang L."/>
            <person name="Cove D."/>
            <person name="Cuming A."/>
            <person name="Hasebe M."/>
            <person name="Lucas S."/>
            <person name="Mishler D.B."/>
            <person name="Reski R."/>
            <person name="Grigoriev I."/>
            <person name="Quatrano R.S."/>
            <person name="Boore J.L."/>
        </authorList>
    </citation>
    <scope>NUCLEOTIDE SEQUENCE [LARGE SCALE GENOMIC DNA]</scope>
    <source>
        <strain evidence="3 4">cv. Gransden 2004</strain>
    </source>
</reference>
<feature type="compositionally biased region" description="Polar residues" evidence="1">
    <location>
        <begin position="409"/>
        <end position="430"/>
    </location>
</feature>